<dbReference type="PANTHER" id="PTHR47977">
    <property type="entry name" value="RAS-RELATED PROTEIN RAB"/>
    <property type="match status" value="1"/>
</dbReference>
<dbReference type="InterPro" id="IPR005225">
    <property type="entry name" value="Small_GTP-bd"/>
</dbReference>
<dbReference type="PRINTS" id="PR00449">
    <property type="entry name" value="RASTRNSFRMNG"/>
</dbReference>
<evidence type="ECO:0000313" key="4">
    <source>
        <dbReference type="Proteomes" id="UP000001542"/>
    </source>
</evidence>
<dbReference type="PROSITE" id="PS51419">
    <property type="entry name" value="RAB"/>
    <property type="match status" value="1"/>
</dbReference>
<dbReference type="KEGG" id="tva:5468785"/>
<dbReference type="SMR" id="A2D8H5"/>
<dbReference type="VEuPathDB" id="TrichDB:TVAGG3_0393080"/>
<dbReference type="GO" id="GO:0006886">
    <property type="term" value="P:intracellular protein transport"/>
    <property type="evidence" value="ECO:0000318"/>
    <property type="project" value="GO_Central"/>
</dbReference>
<sequence>MRFKVVIVGEADVGKTCIAQRASVGEFPERAKATVGAANCCIEVEVNGELISLNIWDTAGQERYRSLTQMYFTGASIAIAVFDITNLNSFKALPEFITMLKEKAGNGVKIILVGNKCDLTDRQIDIETAKEYQKEINASLYLETSAKTGAKINDLFRAVAEIAYSSIEKVQVDVIPPKKKKEGSSCC</sequence>
<dbReference type="AlphaFoldDB" id="A2D8H5"/>
<dbReference type="SUPFAM" id="SSF52540">
    <property type="entry name" value="P-loop containing nucleoside triphosphate hydrolases"/>
    <property type="match status" value="1"/>
</dbReference>
<dbReference type="SMART" id="SM00176">
    <property type="entry name" value="RAN"/>
    <property type="match status" value="1"/>
</dbReference>
<dbReference type="CDD" id="cd00154">
    <property type="entry name" value="Rab"/>
    <property type="match status" value="1"/>
</dbReference>
<dbReference type="InterPro" id="IPR001806">
    <property type="entry name" value="Small_GTPase"/>
</dbReference>
<evidence type="ECO:0000256" key="1">
    <source>
        <dbReference type="ARBA" id="ARBA00022741"/>
    </source>
</evidence>
<proteinExistence type="predicted"/>
<dbReference type="Pfam" id="PF00071">
    <property type="entry name" value="Ras"/>
    <property type="match status" value="1"/>
</dbReference>
<dbReference type="GO" id="GO:0003924">
    <property type="term" value="F:GTPase activity"/>
    <property type="evidence" value="ECO:0000318"/>
    <property type="project" value="GO_Central"/>
</dbReference>
<dbReference type="PROSITE" id="PS51421">
    <property type="entry name" value="RAS"/>
    <property type="match status" value="1"/>
</dbReference>
<dbReference type="FunFam" id="3.40.50.300:FF:000808">
    <property type="entry name" value="Small GTP-binding protein, putative"/>
    <property type="match status" value="1"/>
</dbReference>
<dbReference type="SMART" id="SM00173">
    <property type="entry name" value="RAS"/>
    <property type="match status" value="1"/>
</dbReference>
<name>A2D8H5_TRIV3</name>
<dbReference type="SMART" id="SM00174">
    <property type="entry name" value="RHO"/>
    <property type="match status" value="1"/>
</dbReference>
<dbReference type="GO" id="GO:0005769">
    <property type="term" value="C:early endosome"/>
    <property type="evidence" value="ECO:0000318"/>
    <property type="project" value="GO_Central"/>
</dbReference>
<evidence type="ECO:0000256" key="2">
    <source>
        <dbReference type="ARBA" id="ARBA00023134"/>
    </source>
</evidence>
<organism evidence="3 4">
    <name type="scientific">Trichomonas vaginalis (strain ATCC PRA-98 / G3)</name>
    <dbReference type="NCBI Taxonomy" id="412133"/>
    <lineage>
        <taxon>Eukaryota</taxon>
        <taxon>Metamonada</taxon>
        <taxon>Parabasalia</taxon>
        <taxon>Trichomonadida</taxon>
        <taxon>Trichomonadidae</taxon>
        <taxon>Trichomonas</taxon>
    </lineage>
</organism>
<keyword evidence="1" id="KW-0547">Nucleotide-binding</keyword>
<dbReference type="eggNOG" id="KOG0092">
    <property type="taxonomic scope" value="Eukaryota"/>
</dbReference>
<dbReference type="InParanoid" id="A2D8H5"/>
<protein>
    <submittedName>
        <fullName evidence="3">Small GTP-binding protein, putative</fullName>
    </submittedName>
</protein>
<dbReference type="PROSITE" id="PS51420">
    <property type="entry name" value="RHO"/>
    <property type="match status" value="1"/>
</dbReference>
<dbReference type="GO" id="GO:0012505">
    <property type="term" value="C:endomembrane system"/>
    <property type="evidence" value="ECO:0000318"/>
    <property type="project" value="GO_Central"/>
</dbReference>
<dbReference type="EMBL" id="DS113179">
    <property type="protein sequence ID" value="EAY23224.1"/>
    <property type="molecule type" value="Genomic_DNA"/>
</dbReference>
<dbReference type="GO" id="GO:0005525">
    <property type="term" value="F:GTP binding"/>
    <property type="evidence" value="ECO:0007669"/>
    <property type="project" value="UniProtKB-KW"/>
</dbReference>
<dbReference type="OrthoDB" id="28034at2759"/>
<reference evidence="3" key="2">
    <citation type="journal article" date="2007" name="Science">
        <title>Draft genome sequence of the sexually transmitted pathogen Trichomonas vaginalis.</title>
        <authorList>
            <person name="Carlton J.M."/>
            <person name="Hirt R.P."/>
            <person name="Silva J.C."/>
            <person name="Delcher A.L."/>
            <person name="Schatz M."/>
            <person name="Zhao Q."/>
            <person name="Wortman J.R."/>
            <person name="Bidwell S.L."/>
            <person name="Alsmark U.C.M."/>
            <person name="Besteiro S."/>
            <person name="Sicheritz-Ponten T."/>
            <person name="Noel C.J."/>
            <person name="Dacks J.B."/>
            <person name="Foster P.G."/>
            <person name="Simillion C."/>
            <person name="Van de Peer Y."/>
            <person name="Miranda-Saavedra D."/>
            <person name="Barton G.J."/>
            <person name="Westrop G.D."/>
            <person name="Mueller S."/>
            <person name="Dessi D."/>
            <person name="Fiori P.L."/>
            <person name="Ren Q."/>
            <person name="Paulsen I."/>
            <person name="Zhang H."/>
            <person name="Bastida-Corcuera F.D."/>
            <person name="Simoes-Barbosa A."/>
            <person name="Brown M.T."/>
            <person name="Hayes R.D."/>
            <person name="Mukherjee M."/>
            <person name="Okumura C.Y."/>
            <person name="Schneider R."/>
            <person name="Smith A.J."/>
            <person name="Vanacova S."/>
            <person name="Villalvazo M."/>
            <person name="Haas B.J."/>
            <person name="Pertea M."/>
            <person name="Feldblyum T.V."/>
            <person name="Utterback T.R."/>
            <person name="Shu C.L."/>
            <person name="Osoegawa K."/>
            <person name="de Jong P.J."/>
            <person name="Hrdy I."/>
            <person name="Horvathova L."/>
            <person name="Zubacova Z."/>
            <person name="Dolezal P."/>
            <person name="Malik S.B."/>
            <person name="Logsdon J.M. Jr."/>
            <person name="Henze K."/>
            <person name="Gupta A."/>
            <person name="Wang C.C."/>
            <person name="Dunne R.L."/>
            <person name="Upcroft J.A."/>
            <person name="Upcroft P."/>
            <person name="White O."/>
            <person name="Salzberg S.L."/>
            <person name="Tang P."/>
            <person name="Chiu C.-H."/>
            <person name="Lee Y.-S."/>
            <person name="Embley T.M."/>
            <person name="Coombs G.H."/>
            <person name="Mottram J.C."/>
            <person name="Tachezy J."/>
            <person name="Fraser-Liggett C.M."/>
            <person name="Johnson P.J."/>
        </authorList>
    </citation>
    <scope>NUCLEOTIDE SEQUENCE [LARGE SCALE GENOMIC DNA]</scope>
    <source>
        <strain evidence="3">G3</strain>
    </source>
</reference>
<dbReference type="OMA" id="ANCCIEV"/>
<keyword evidence="2" id="KW-0342">GTP-binding</keyword>
<reference evidence="3" key="1">
    <citation type="submission" date="2006-10" db="EMBL/GenBank/DDBJ databases">
        <authorList>
            <person name="Amadeo P."/>
            <person name="Zhao Q."/>
            <person name="Wortman J."/>
            <person name="Fraser-Liggett C."/>
            <person name="Carlton J."/>
        </authorList>
    </citation>
    <scope>NUCLEOTIDE SEQUENCE</scope>
    <source>
        <strain evidence="3">G3</strain>
    </source>
</reference>
<accession>A2D8H5</accession>
<dbReference type="InterPro" id="IPR050227">
    <property type="entry name" value="Rab"/>
</dbReference>
<dbReference type="SMART" id="SM00175">
    <property type="entry name" value="RAB"/>
    <property type="match status" value="1"/>
</dbReference>
<dbReference type="Gene3D" id="3.40.50.300">
    <property type="entry name" value="P-loop containing nucleotide triphosphate hydrolases"/>
    <property type="match status" value="1"/>
</dbReference>
<dbReference type="Proteomes" id="UP000001542">
    <property type="component" value="Unassembled WGS sequence"/>
</dbReference>
<dbReference type="STRING" id="5722.A2D8H5"/>
<evidence type="ECO:0000313" key="3">
    <source>
        <dbReference type="EMBL" id="EAY23224.1"/>
    </source>
</evidence>
<keyword evidence="4" id="KW-1185">Reference proteome</keyword>
<gene>
    <name evidence="3" type="ORF">TVAG_185300</name>
</gene>
<dbReference type="VEuPathDB" id="TrichDB:TVAG_185300"/>
<dbReference type="RefSeq" id="XP_001584210.1">
    <property type="nucleotide sequence ID" value="XM_001584160.1"/>
</dbReference>
<dbReference type="NCBIfam" id="TIGR00231">
    <property type="entry name" value="small_GTP"/>
    <property type="match status" value="1"/>
</dbReference>
<dbReference type="InterPro" id="IPR027417">
    <property type="entry name" value="P-loop_NTPase"/>
</dbReference>